<dbReference type="SUPFAM" id="SSF52540">
    <property type="entry name" value="P-loop containing nucleoside triphosphate hydrolases"/>
    <property type="match status" value="1"/>
</dbReference>
<name>A0ABT2HIU0_9MICO</name>
<protein>
    <submittedName>
        <fullName evidence="2">ABC transporter ATP-binding protein/permease</fullName>
    </submittedName>
</protein>
<dbReference type="GeneID" id="95325708"/>
<keyword evidence="2" id="KW-0547">Nucleotide-binding</keyword>
<sequence>MADTLLNNVTFGRDIEDVDRICTAVGLDDLASRLPLGYATPIGPPHVRLSGGESQRVGIARALVDRPRLLILDEATRMLDVATQRVIVDRIMGLGLCSAVLLVSHSEALDSLATRVVEVGVPNV</sequence>
<dbReference type="EMBL" id="JANVAD010000005">
    <property type="protein sequence ID" value="MCS6523042.1"/>
    <property type="molecule type" value="Genomic_DNA"/>
</dbReference>
<accession>A0ABT2HIU0</accession>
<dbReference type="InterPro" id="IPR039421">
    <property type="entry name" value="Type_1_exporter"/>
</dbReference>
<dbReference type="Pfam" id="PF00005">
    <property type="entry name" value="ABC_tran"/>
    <property type="match status" value="1"/>
</dbReference>
<evidence type="ECO:0000313" key="3">
    <source>
        <dbReference type="Proteomes" id="UP001652264"/>
    </source>
</evidence>
<dbReference type="Gene3D" id="3.40.50.300">
    <property type="entry name" value="P-loop containing nucleotide triphosphate hydrolases"/>
    <property type="match status" value="1"/>
</dbReference>
<keyword evidence="2" id="KW-0067">ATP-binding</keyword>
<gene>
    <name evidence="2" type="ORF">NYQ28_10745</name>
</gene>
<dbReference type="PANTHER" id="PTHR24221">
    <property type="entry name" value="ATP-BINDING CASSETTE SUB-FAMILY B"/>
    <property type="match status" value="1"/>
</dbReference>
<evidence type="ECO:0000313" key="2">
    <source>
        <dbReference type="EMBL" id="MCS6523042.1"/>
    </source>
</evidence>
<dbReference type="Proteomes" id="UP001652264">
    <property type="component" value="Unassembled WGS sequence"/>
</dbReference>
<dbReference type="InterPro" id="IPR027417">
    <property type="entry name" value="P-loop_NTPase"/>
</dbReference>
<dbReference type="PANTHER" id="PTHR24221:SF654">
    <property type="entry name" value="ATP-BINDING CASSETTE SUB-FAMILY B MEMBER 6"/>
    <property type="match status" value="1"/>
</dbReference>
<reference evidence="2 3" key="1">
    <citation type="submission" date="2022-08" db="EMBL/GenBank/DDBJ databases">
        <title>Taxonomy of Curtobacterium flaccumfaciens.</title>
        <authorList>
            <person name="Osdaghi E."/>
            <person name="Taghavi S.M."/>
            <person name="Hamidizade M."/>
            <person name="Abachi H."/>
            <person name="Fazliarab A."/>
            <person name="Baeyen S."/>
            <person name="Portier P."/>
            <person name="Van Vaerenbergh J."/>
            <person name="Jacques M.-A."/>
        </authorList>
    </citation>
    <scope>NUCLEOTIDE SEQUENCE [LARGE SCALE GENOMIC DNA]</scope>
    <source>
        <strain evidence="2 3">LMG8786T</strain>
    </source>
</reference>
<evidence type="ECO:0000259" key="1">
    <source>
        <dbReference type="Pfam" id="PF00005"/>
    </source>
</evidence>
<feature type="domain" description="ABC transporter" evidence="1">
    <location>
        <begin position="27"/>
        <end position="76"/>
    </location>
</feature>
<dbReference type="InterPro" id="IPR003439">
    <property type="entry name" value="ABC_transporter-like_ATP-bd"/>
</dbReference>
<proteinExistence type="predicted"/>
<keyword evidence="3" id="KW-1185">Reference proteome</keyword>
<dbReference type="RefSeq" id="WP_141860015.1">
    <property type="nucleotide sequence ID" value="NZ_BMNV01000007.1"/>
</dbReference>
<comment type="caution">
    <text evidence="2">The sequence shown here is derived from an EMBL/GenBank/DDBJ whole genome shotgun (WGS) entry which is preliminary data.</text>
</comment>
<dbReference type="GO" id="GO:0005524">
    <property type="term" value="F:ATP binding"/>
    <property type="evidence" value="ECO:0007669"/>
    <property type="project" value="UniProtKB-KW"/>
</dbReference>
<organism evidence="2 3">
    <name type="scientific">Curtobacterium citreum</name>
    <dbReference type="NCBI Taxonomy" id="2036"/>
    <lineage>
        <taxon>Bacteria</taxon>
        <taxon>Bacillati</taxon>
        <taxon>Actinomycetota</taxon>
        <taxon>Actinomycetes</taxon>
        <taxon>Micrococcales</taxon>
        <taxon>Microbacteriaceae</taxon>
        <taxon>Curtobacterium</taxon>
    </lineage>
</organism>